<dbReference type="PANTHER" id="PTHR31511:SF12">
    <property type="entry name" value="RHO TERMINATION FACTOR N-TERMINAL DOMAIN-CONTAINING PROTEIN"/>
    <property type="match status" value="1"/>
</dbReference>
<proteinExistence type="predicted"/>
<keyword evidence="2" id="KW-1185">Reference proteome</keyword>
<dbReference type="OMA" id="KFELANC"/>
<organism evidence="2">
    <name type="scientific">Camponotus floridanus</name>
    <name type="common">Florida carpenter ant</name>
    <dbReference type="NCBI Taxonomy" id="104421"/>
    <lineage>
        <taxon>Eukaryota</taxon>
        <taxon>Metazoa</taxon>
        <taxon>Ecdysozoa</taxon>
        <taxon>Arthropoda</taxon>
        <taxon>Hexapoda</taxon>
        <taxon>Insecta</taxon>
        <taxon>Pterygota</taxon>
        <taxon>Neoptera</taxon>
        <taxon>Endopterygota</taxon>
        <taxon>Hymenoptera</taxon>
        <taxon>Apocrita</taxon>
        <taxon>Aculeata</taxon>
        <taxon>Formicoidea</taxon>
        <taxon>Formicidae</taxon>
        <taxon>Formicinae</taxon>
        <taxon>Camponotus</taxon>
    </lineage>
</organism>
<dbReference type="OrthoDB" id="7694315at2759"/>
<evidence type="ECO:0008006" key="3">
    <source>
        <dbReference type="Google" id="ProtNLM"/>
    </source>
</evidence>
<gene>
    <name evidence="1" type="ORF">EAG_04166</name>
</gene>
<dbReference type="PANTHER" id="PTHR31511">
    <property type="entry name" value="PROTEIN CBG23764"/>
    <property type="match status" value="1"/>
</dbReference>
<evidence type="ECO:0000313" key="1">
    <source>
        <dbReference type="EMBL" id="EFN74118.1"/>
    </source>
</evidence>
<protein>
    <recommendedName>
        <fullName evidence="3">C2H2-type domain-containing protein</fullName>
    </recommendedName>
</protein>
<accession>E1ZXH0</accession>
<sequence length="194" mass="23153">MRVSRGQWSPLYIPQKERWNGNHCTHLTRQNLRDIVFPVTVNQIKKFELANCISINVYSIESEKIVALRLTEQKRDKHMNLLYVEDGNNVGHFAWIKNLSRLVSTQLSKKDHKKYICDRCLHYFSSDDKLQSHTVDCREMNDCALQLPSDKDKWLKFNNFNRKERIPFVVYADLECVLAKMEEEQQNLYQHHRI</sequence>
<dbReference type="AlphaFoldDB" id="E1ZXH0"/>
<reference evidence="1 2" key="1">
    <citation type="journal article" date="2010" name="Science">
        <title>Genomic comparison of the ants Camponotus floridanus and Harpegnathos saltator.</title>
        <authorList>
            <person name="Bonasio R."/>
            <person name="Zhang G."/>
            <person name="Ye C."/>
            <person name="Mutti N.S."/>
            <person name="Fang X."/>
            <person name="Qin N."/>
            <person name="Donahue G."/>
            <person name="Yang P."/>
            <person name="Li Q."/>
            <person name="Li C."/>
            <person name="Zhang P."/>
            <person name="Huang Z."/>
            <person name="Berger S.L."/>
            <person name="Reinberg D."/>
            <person name="Wang J."/>
            <person name="Liebig J."/>
        </authorList>
    </citation>
    <scope>NUCLEOTIDE SEQUENCE [LARGE SCALE GENOMIC DNA]</scope>
    <source>
        <strain evidence="2">C129</strain>
    </source>
</reference>
<evidence type="ECO:0000313" key="2">
    <source>
        <dbReference type="Proteomes" id="UP000000311"/>
    </source>
</evidence>
<dbReference type="Proteomes" id="UP000000311">
    <property type="component" value="Unassembled WGS sequence"/>
</dbReference>
<dbReference type="InParanoid" id="E1ZXH0"/>
<dbReference type="EMBL" id="GL435039">
    <property type="protein sequence ID" value="EFN74118.1"/>
    <property type="molecule type" value="Genomic_DNA"/>
</dbReference>
<name>E1ZXH0_CAMFO</name>